<dbReference type="HOGENOM" id="CLU_1924745_0_0_9"/>
<dbReference type="KEGG" id="jeo:JMA_42660"/>
<dbReference type="Proteomes" id="UP000031449">
    <property type="component" value="Plasmid unnamed"/>
</dbReference>
<accession>A0A0B5AYJ2</accession>
<keyword evidence="1" id="KW-0614">Plasmid</keyword>
<proteinExistence type="predicted"/>
<gene>
    <name evidence="1" type="ORF">JMA_42660</name>
</gene>
<name>A0A0B5AYJ2_9BACL</name>
<geneLocation type="plasmid" evidence="2"/>
<reference evidence="1 2" key="1">
    <citation type="submission" date="2014-08" db="EMBL/GenBank/DDBJ databases">
        <title>Complete genome of a marine bacteria Jeotgalibacillus malaysiensis.</title>
        <authorList>
            <person name="Yaakop A.S."/>
            <person name="Chan K.-G."/>
            <person name="Goh K.M."/>
        </authorList>
    </citation>
    <scope>NUCLEOTIDE SEQUENCE [LARGE SCALE GENOMIC DNA]</scope>
    <source>
        <strain evidence="1 2">D5</strain>
        <plasmid evidence="2">Plasmid</plasmid>
    </source>
</reference>
<dbReference type="AlphaFoldDB" id="A0A0B5AYJ2"/>
<dbReference type="EMBL" id="CP009417">
    <property type="protein sequence ID" value="AJD93583.1"/>
    <property type="molecule type" value="Genomic_DNA"/>
</dbReference>
<organism evidence="1 2">
    <name type="scientific">Jeotgalibacillus malaysiensis</name>
    <dbReference type="NCBI Taxonomy" id="1508404"/>
    <lineage>
        <taxon>Bacteria</taxon>
        <taxon>Bacillati</taxon>
        <taxon>Bacillota</taxon>
        <taxon>Bacilli</taxon>
        <taxon>Bacillales</taxon>
        <taxon>Caryophanaceae</taxon>
        <taxon>Jeotgalibacillus</taxon>
    </lineage>
</organism>
<evidence type="ECO:0000313" key="2">
    <source>
        <dbReference type="Proteomes" id="UP000031449"/>
    </source>
</evidence>
<keyword evidence="2" id="KW-1185">Reference proteome</keyword>
<protein>
    <submittedName>
        <fullName evidence="1">Uncharacterized protein</fullName>
    </submittedName>
</protein>
<dbReference type="BioCyc" id="JESP1508404:G14D9-13589-MONOMER"/>
<sequence>MAKMSLGWSIRGGFDAEKVSPPSFVNSIGKPVGGIWLSPLTETGTEWTDFCKKEGIDSFLRDNTVYQVAVERKGLYGFRSEPSKEKIERIMKDDAYRGFYVKKVFSGWDVPTVWVKSLDDIEFLTGEELAS</sequence>
<evidence type="ECO:0000313" key="1">
    <source>
        <dbReference type="EMBL" id="AJD93583.1"/>
    </source>
</evidence>